<proteinExistence type="inferred from homology"/>
<keyword evidence="2" id="KW-0805">Transcription regulation</keyword>
<sequence length="304" mass="33537">MDEINKTQIKLSQLLALVAVAEYRNFSEAALRLEMSQSAVSHAIASLEELLGVVLFYRGRHGAHLTPVGERIKVHAREILRSVNAIEKEADLEKGLRGGVVRVACFRSVATHILPTAIAKFHTIFPDINVKITEDDSFFSIEDSLRAGFADIGFTYLPSSDDFETWEILRDDYIVLLPPKTKIDSQQISWQQLAAFPLIISASGPCHDYIQPYLERAEYPIKIAYEIREDSTIVSMVGQGLGAAILPRLAAEPLSLGIIECNLPVPLQRVIGVAILANALHSPAIYAFLDALRNTGKFAVKMAV</sequence>
<keyword evidence="3" id="KW-0238">DNA-binding</keyword>
<dbReference type="InterPro" id="IPR000847">
    <property type="entry name" value="LysR_HTH_N"/>
</dbReference>
<dbReference type="SUPFAM" id="SSF53850">
    <property type="entry name" value="Periplasmic binding protein-like II"/>
    <property type="match status" value="1"/>
</dbReference>
<dbReference type="RefSeq" id="WP_413275635.1">
    <property type="nucleotide sequence ID" value="NZ_JBHFNT010000017.1"/>
</dbReference>
<evidence type="ECO:0000313" key="7">
    <source>
        <dbReference type="Proteomes" id="UP001576780"/>
    </source>
</evidence>
<dbReference type="EMBL" id="JBHFNT010000017">
    <property type="protein sequence ID" value="MFB2833169.1"/>
    <property type="molecule type" value="Genomic_DNA"/>
</dbReference>
<dbReference type="SUPFAM" id="SSF46785">
    <property type="entry name" value="Winged helix' DNA-binding domain"/>
    <property type="match status" value="1"/>
</dbReference>
<dbReference type="PROSITE" id="PS50931">
    <property type="entry name" value="HTH_LYSR"/>
    <property type="match status" value="1"/>
</dbReference>
<reference evidence="6 7" key="1">
    <citation type="submission" date="2024-09" db="EMBL/GenBank/DDBJ databases">
        <title>Floridaenema gen nov. (Aerosakkonemataceae, Aerosakkonematales ord. nov., Cyanobacteria) from benthic tropical and subtropical fresh waters, with the description of four new species.</title>
        <authorList>
            <person name="Moretto J.A."/>
            <person name="Berthold D.E."/>
            <person name="Lefler F.W."/>
            <person name="Huang I.-S."/>
            <person name="Laughinghouse H. IV."/>
        </authorList>
    </citation>
    <scope>NUCLEOTIDE SEQUENCE [LARGE SCALE GENOMIC DNA]</scope>
    <source>
        <strain evidence="6 7">BLCC-F167</strain>
    </source>
</reference>
<dbReference type="PRINTS" id="PR00039">
    <property type="entry name" value="HTHLYSR"/>
</dbReference>
<evidence type="ECO:0000313" key="6">
    <source>
        <dbReference type="EMBL" id="MFB2833169.1"/>
    </source>
</evidence>
<comment type="caution">
    <text evidence="6">The sequence shown here is derived from an EMBL/GenBank/DDBJ whole genome shotgun (WGS) entry which is preliminary data.</text>
</comment>
<keyword evidence="4" id="KW-0804">Transcription</keyword>
<evidence type="ECO:0000256" key="2">
    <source>
        <dbReference type="ARBA" id="ARBA00023015"/>
    </source>
</evidence>
<dbReference type="Gene3D" id="3.40.190.290">
    <property type="match status" value="1"/>
</dbReference>
<evidence type="ECO:0000256" key="4">
    <source>
        <dbReference type="ARBA" id="ARBA00023163"/>
    </source>
</evidence>
<dbReference type="InterPro" id="IPR036390">
    <property type="entry name" value="WH_DNA-bd_sf"/>
</dbReference>
<evidence type="ECO:0000259" key="5">
    <source>
        <dbReference type="PROSITE" id="PS50931"/>
    </source>
</evidence>
<evidence type="ECO:0000256" key="1">
    <source>
        <dbReference type="ARBA" id="ARBA00009437"/>
    </source>
</evidence>
<dbReference type="Proteomes" id="UP001576780">
    <property type="component" value="Unassembled WGS sequence"/>
</dbReference>
<dbReference type="PANTHER" id="PTHR30419">
    <property type="entry name" value="HTH-TYPE TRANSCRIPTIONAL REGULATOR YBHD"/>
    <property type="match status" value="1"/>
</dbReference>
<protein>
    <submittedName>
        <fullName evidence="6">LysR family transcriptional regulator</fullName>
    </submittedName>
</protein>
<dbReference type="CDD" id="cd05466">
    <property type="entry name" value="PBP2_LTTR_substrate"/>
    <property type="match status" value="1"/>
</dbReference>
<dbReference type="InterPro" id="IPR005119">
    <property type="entry name" value="LysR_subst-bd"/>
</dbReference>
<dbReference type="Pfam" id="PF00126">
    <property type="entry name" value="HTH_1"/>
    <property type="match status" value="1"/>
</dbReference>
<dbReference type="InterPro" id="IPR050950">
    <property type="entry name" value="HTH-type_LysR_regulators"/>
</dbReference>
<comment type="similarity">
    <text evidence="1">Belongs to the LysR transcriptional regulatory family.</text>
</comment>
<organism evidence="6 7">
    <name type="scientific">Floridaenema evergladense BLCC-F167</name>
    <dbReference type="NCBI Taxonomy" id="3153639"/>
    <lineage>
        <taxon>Bacteria</taxon>
        <taxon>Bacillati</taxon>
        <taxon>Cyanobacteriota</taxon>
        <taxon>Cyanophyceae</taxon>
        <taxon>Oscillatoriophycideae</taxon>
        <taxon>Aerosakkonematales</taxon>
        <taxon>Aerosakkonemataceae</taxon>
        <taxon>Floridanema</taxon>
        <taxon>Floridanema evergladense</taxon>
    </lineage>
</organism>
<dbReference type="PANTHER" id="PTHR30419:SF8">
    <property type="entry name" value="NITROGEN ASSIMILATION TRANSCRIPTIONAL ACTIVATOR-RELATED"/>
    <property type="match status" value="1"/>
</dbReference>
<keyword evidence="7" id="KW-1185">Reference proteome</keyword>
<name>A0ABV4WDL1_9CYAN</name>
<feature type="domain" description="HTH lysR-type" evidence="5">
    <location>
        <begin position="9"/>
        <end position="66"/>
    </location>
</feature>
<accession>A0ABV4WDL1</accession>
<dbReference type="InterPro" id="IPR036388">
    <property type="entry name" value="WH-like_DNA-bd_sf"/>
</dbReference>
<evidence type="ECO:0000256" key="3">
    <source>
        <dbReference type="ARBA" id="ARBA00023125"/>
    </source>
</evidence>
<dbReference type="Pfam" id="PF03466">
    <property type="entry name" value="LysR_substrate"/>
    <property type="match status" value="1"/>
</dbReference>
<gene>
    <name evidence="6" type="ORF">ACE1CA_01400</name>
</gene>
<dbReference type="Gene3D" id="1.10.10.10">
    <property type="entry name" value="Winged helix-like DNA-binding domain superfamily/Winged helix DNA-binding domain"/>
    <property type="match status" value="1"/>
</dbReference>